<keyword evidence="2" id="KW-0732">Signal</keyword>
<feature type="signal peptide" evidence="2">
    <location>
        <begin position="1"/>
        <end position="23"/>
    </location>
</feature>
<sequence>MNAIKLTRTTALALVLLSGTALAQSAPQTDAQKTNSQETVKDKVQNAVRSVTGNPLAEVDTDMKHVLDAMAAMKPKPLPDLGATEARQQPTAADGANQVLREQGKSTLPDPAVMRKNILVDGGKEKIVATVFKPANASGPLPVIVYYHGGGFVIANNSTYAASAELLAKEVGAVVVSVEYSKAPEHKFPAAHDDAVAAYKWVTQNAASIGGDPQKIAVAGESAGGNLAVNVAIAARDQNLTKPLHELIVYPMAGTNLDTDSYKMADSSNVKPLNKPMMGWFYKNLVNSDADMQDPRLDIVGKADLHGLAPATVIADQIDPLQSEDLALADKLKQAGVQVNLQNYDGVTHEFFGMGKVVAKAKQAEDVAVKDMKDAFAAK</sequence>
<evidence type="ECO:0000313" key="5">
    <source>
        <dbReference type="Proteomes" id="UP000199647"/>
    </source>
</evidence>
<keyword evidence="1" id="KW-0378">Hydrolase</keyword>
<dbReference type="Gene3D" id="3.40.50.1820">
    <property type="entry name" value="alpha/beta hydrolase"/>
    <property type="match status" value="1"/>
</dbReference>
<reference evidence="4 5" key="1">
    <citation type="submission" date="2016-10" db="EMBL/GenBank/DDBJ databases">
        <authorList>
            <person name="de Groot N.N."/>
        </authorList>
    </citation>
    <scope>NUCLEOTIDE SEQUENCE [LARGE SCALE GENOMIC DNA]</scope>
    <source>
        <strain evidence="4 5">A52C2</strain>
    </source>
</reference>
<dbReference type="PANTHER" id="PTHR48081">
    <property type="entry name" value="AB HYDROLASE SUPERFAMILY PROTEIN C4A8.06C"/>
    <property type="match status" value="1"/>
</dbReference>
<accession>A0A1H9LHS3</accession>
<dbReference type="Proteomes" id="UP000199647">
    <property type="component" value="Unassembled WGS sequence"/>
</dbReference>
<dbReference type="InterPro" id="IPR029058">
    <property type="entry name" value="AB_hydrolase_fold"/>
</dbReference>
<evidence type="ECO:0000313" key="4">
    <source>
        <dbReference type="EMBL" id="SER10928.1"/>
    </source>
</evidence>
<dbReference type="InterPro" id="IPR013094">
    <property type="entry name" value="AB_hydrolase_3"/>
</dbReference>
<dbReference type="GO" id="GO:0016787">
    <property type="term" value="F:hydrolase activity"/>
    <property type="evidence" value="ECO:0007669"/>
    <property type="project" value="UniProtKB-KW"/>
</dbReference>
<organism evidence="4 5">
    <name type="scientific">Faunimonas pinastri</name>
    <dbReference type="NCBI Taxonomy" id="1855383"/>
    <lineage>
        <taxon>Bacteria</taxon>
        <taxon>Pseudomonadati</taxon>
        <taxon>Pseudomonadota</taxon>
        <taxon>Alphaproteobacteria</taxon>
        <taxon>Hyphomicrobiales</taxon>
        <taxon>Afifellaceae</taxon>
        <taxon>Faunimonas</taxon>
    </lineage>
</organism>
<dbReference type="RefSeq" id="WP_092497810.1">
    <property type="nucleotide sequence ID" value="NZ_FOFG01000011.1"/>
</dbReference>
<feature type="chain" id="PRO_5011514525" evidence="2">
    <location>
        <begin position="24"/>
        <end position="379"/>
    </location>
</feature>
<evidence type="ECO:0000256" key="2">
    <source>
        <dbReference type="SAM" id="SignalP"/>
    </source>
</evidence>
<dbReference type="Pfam" id="PF07859">
    <property type="entry name" value="Abhydrolase_3"/>
    <property type="match status" value="1"/>
</dbReference>
<proteinExistence type="predicted"/>
<evidence type="ECO:0000256" key="1">
    <source>
        <dbReference type="ARBA" id="ARBA00022801"/>
    </source>
</evidence>
<dbReference type="InterPro" id="IPR050300">
    <property type="entry name" value="GDXG_lipolytic_enzyme"/>
</dbReference>
<keyword evidence="5" id="KW-1185">Reference proteome</keyword>
<protein>
    <submittedName>
        <fullName evidence="4">Acetyl esterase/lipase</fullName>
    </submittedName>
</protein>
<dbReference type="STRING" id="1855383.SAMN05216548_11199"/>
<gene>
    <name evidence="4" type="ORF">SAMN05216548_11199</name>
</gene>
<dbReference type="AlphaFoldDB" id="A0A1H9LHS3"/>
<dbReference type="PANTHER" id="PTHR48081:SF8">
    <property type="entry name" value="ALPHA_BETA HYDROLASE FOLD-3 DOMAIN-CONTAINING PROTEIN-RELATED"/>
    <property type="match status" value="1"/>
</dbReference>
<name>A0A1H9LHS3_9HYPH</name>
<evidence type="ECO:0000259" key="3">
    <source>
        <dbReference type="Pfam" id="PF07859"/>
    </source>
</evidence>
<dbReference type="EMBL" id="FOFG01000011">
    <property type="protein sequence ID" value="SER10928.1"/>
    <property type="molecule type" value="Genomic_DNA"/>
</dbReference>
<dbReference type="OrthoDB" id="9806180at2"/>
<feature type="domain" description="Alpha/beta hydrolase fold-3" evidence="3">
    <location>
        <begin position="144"/>
        <end position="352"/>
    </location>
</feature>
<dbReference type="SUPFAM" id="SSF53474">
    <property type="entry name" value="alpha/beta-Hydrolases"/>
    <property type="match status" value="1"/>
</dbReference>